<dbReference type="PANTHER" id="PTHR34982:SF1">
    <property type="entry name" value="FLAGELLAR ASSEMBLY PROTEIN FLIH"/>
    <property type="match status" value="1"/>
</dbReference>
<evidence type="ECO:0000256" key="4">
    <source>
        <dbReference type="ARBA" id="ARBA00022795"/>
    </source>
</evidence>
<evidence type="ECO:0000256" key="7">
    <source>
        <dbReference type="SAM" id="Coils"/>
    </source>
</evidence>
<keyword evidence="4" id="KW-1005">Bacterial flagellum biogenesis</keyword>
<keyword evidence="7" id="KW-0175">Coiled coil</keyword>
<reference evidence="10 11" key="1">
    <citation type="submission" date="2023-07" db="EMBL/GenBank/DDBJ databases">
        <title>Novel species of Thermanaerothrix with wide hydrolytic capabilities.</title>
        <authorList>
            <person name="Zayulina K.S."/>
            <person name="Podosokorskaya O.A."/>
            <person name="Elcheninov A.G."/>
        </authorList>
    </citation>
    <scope>NUCLEOTIDE SEQUENCE [LARGE SCALE GENOMIC DNA]</scope>
    <source>
        <strain evidence="10 11">4228-RoL</strain>
    </source>
</reference>
<keyword evidence="3" id="KW-0813">Transport</keyword>
<proteinExistence type="inferred from homology"/>
<keyword evidence="11" id="KW-1185">Reference proteome</keyword>
<gene>
    <name evidence="10" type="ORF">QYE77_05340</name>
</gene>
<evidence type="ECO:0000313" key="11">
    <source>
        <dbReference type="Proteomes" id="UP001254165"/>
    </source>
</evidence>
<feature type="region of interest" description="Disordered" evidence="8">
    <location>
        <begin position="1"/>
        <end position="25"/>
    </location>
</feature>
<name>A0ABU3NLF4_9CHLR</name>
<feature type="domain" description="Flagellar assembly protein FliH/Type III secretion system HrpE" evidence="9">
    <location>
        <begin position="163"/>
        <end position="285"/>
    </location>
</feature>
<dbReference type="InterPro" id="IPR051472">
    <property type="entry name" value="T3SS_Stator/FliH"/>
</dbReference>
<comment type="similarity">
    <text evidence="2">Belongs to the FliH family.</text>
</comment>
<evidence type="ECO:0000256" key="6">
    <source>
        <dbReference type="ARBA" id="ARBA00023225"/>
    </source>
</evidence>
<feature type="coiled-coil region" evidence="7">
    <location>
        <begin position="111"/>
        <end position="168"/>
    </location>
</feature>
<keyword evidence="6" id="KW-1006">Bacterial flagellum protein export</keyword>
<dbReference type="Proteomes" id="UP001254165">
    <property type="component" value="Unassembled WGS sequence"/>
</dbReference>
<evidence type="ECO:0000256" key="3">
    <source>
        <dbReference type="ARBA" id="ARBA00022448"/>
    </source>
</evidence>
<dbReference type="RefSeq" id="WP_315624346.1">
    <property type="nucleotide sequence ID" value="NZ_JAUHMF010000001.1"/>
</dbReference>
<comment type="function">
    <text evidence="1">Needed for flagellar regrowth and assembly.</text>
</comment>
<protein>
    <submittedName>
        <fullName evidence="10">FliH/SctL family protein</fullName>
    </submittedName>
</protein>
<evidence type="ECO:0000256" key="8">
    <source>
        <dbReference type="SAM" id="MobiDB-lite"/>
    </source>
</evidence>
<dbReference type="EMBL" id="JAUHMF010000001">
    <property type="protein sequence ID" value="MDT8897683.1"/>
    <property type="molecule type" value="Genomic_DNA"/>
</dbReference>
<dbReference type="Gene3D" id="1.20.5.2950">
    <property type="match status" value="1"/>
</dbReference>
<keyword evidence="5" id="KW-0653">Protein transport</keyword>
<organism evidence="10 11">
    <name type="scientific">Thermanaerothrix solaris</name>
    <dbReference type="NCBI Taxonomy" id="3058434"/>
    <lineage>
        <taxon>Bacteria</taxon>
        <taxon>Bacillati</taxon>
        <taxon>Chloroflexota</taxon>
        <taxon>Anaerolineae</taxon>
        <taxon>Anaerolineales</taxon>
        <taxon>Anaerolineaceae</taxon>
        <taxon>Thermanaerothrix</taxon>
    </lineage>
</organism>
<dbReference type="SUPFAM" id="SSF160527">
    <property type="entry name" value="V-type ATPase subunit E-like"/>
    <property type="match status" value="1"/>
</dbReference>
<evidence type="ECO:0000259" key="9">
    <source>
        <dbReference type="Pfam" id="PF02108"/>
    </source>
</evidence>
<evidence type="ECO:0000313" key="10">
    <source>
        <dbReference type="EMBL" id="MDT8897683.1"/>
    </source>
</evidence>
<evidence type="ECO:0000256" key="1">
    <source>
        <dbReference type="ARBA" id="ARBA00003041"/>
    </source>
</evidence>
<accession>A0ABU3NLF4</accession>
<evidence type="ECO:0000256" key="5">
    <source>
        <dbReference type="ARBA" id="ARBA00022927"/>
    </source>
</evidence>
<sequence>MKLFSDPYQPRVRSEARPWQPPALTTEASLEPPEALVEQILTIFSPHALDVSSAGFSRANGRRAQTKVQIWTPVDLMAMTDEDTNFESTVNNEQSDPDTLVSSQVDLTVAQAEANALLAEAQAQAEALLREAQAQAEQLRQQAYAQGRAEAEAELRDLLRTVSTMVQETRSWHETFLAQSEPLVLEMVAAIARALFSEGFALDAETLQQTYTRVLEHARALGDLRIYVNPEDARLLDPYWKEAQAALRDQRIKLIPSESIRRGGCFVEGQYGAVDGRIEVRLERLLTSLIQETQPEGTGA</sequence>
<dbReference type="InterPro" id="IPR018035">
    <property type="entry name" value="Flagellar_FliH/T3SS_HrpE"/>
</dbReference>
<dbReference type="PANTHER" id="PTHR34982">
    <property type="entry name" value="YOP PROTEINS TRANSLOCATION PROTEIN L"/>
    <property type="match status" value="1"/>
</dbReference>
<dbReference type="Pfam" id="PF02108">
    <property type="entry name" value="FliH"/>
    <property type="match status" value="1"/>
</dbReference>
<comment type="caution">
    <text evidence="10">The sequence shown here is derived from an EMBL/GenBank/DDBJ whole genome shotgun (WGS) entry which is preliminary data.</text>
</comment>
<evidence type="ECO:0000256" key="2">
    <source>
        <dbReference type="ARBA" id="ARBA00006602"/>
    </source>
</evidence>